<dbReference type="WBParaSite" id="nRc.2.0.1.t21789-RA">
    <property type="protein sequence ID" value="nRc.2.0.1.t21789-RA"/>
    <property type="gene ID" value="nRc.2.0.1.g21789"/>
</dbReference>
<name>A0A915J7R6_ROMCU</name>
<evidence type="ECO:0000313" key="1">
    <source>
        <dbReference type="Proteomes" id="UP000887565"/>
    </source>
</evidence>
<reference evidence="2" key="1">
    <citation type="submission" date="2022-11" db="UniProtKB">
        <authorList>
            <consortium name="WormBaseParasite"/>
        </authorList>
    </citation>
    <scope>IDENTIFICATION</scope>
</reference>
<evidence type="ECO:0000313" key="2">
    <source>
        <dbReference type="WBParaSite" id="nRc.2.0.1.t21789-RA"/>
    </source>
</evidence>
<proteinExistence type="predicted"/>
<protein>
    <submittedName>
        <fullName evidence="2">Uncharacterized protein</fullName>
    </submittedName>
</protein>
<keyword evidence="1" id="KW-1185">Reference proteome</keyword>
<dbReference type="Proteomes" id="UP000887565">
    <property type="component" value="Unplaced"/>
</dbReference>
<dbReference type="AlphaFoldDB" id="A0A915J7R6"/>
<sequence>MVTEKHYVLDNNVLPFHQILSMPIVAARNVVFAAGLSWTREDSRGKRSAEGDNIAIDPRYDNNCWFFETTRCQWETPCLSDPFLLTFYNGDANLPKSGPLEEYN</sequence>
<organism evidence="1 2">
    <name type="scientific">Romanomermis culicivorax</name>
    <name type="common">Nematode worm</name>
    <dbReference type="NCBI Taxonomy" id="13658"/>
    <lineage>
        <taxon>Eukaryota</taxon>
        <taxon>Metazoa</taxon>
        <taxon>Ecdysozoa</taxon>
        <taxon>Nematoda</taxon>
        <taxon>Enoplea</taxon>
        <taxon>Dorylaimia</taxon>
        <taxon>Mermithida</taxon>
        <taxon>Mermithoidea</taxon>
        <taxon>Mermithidae</taxon>
        <taxon>Romanomermis</taxon>
    </lineage>
</organism>
<accession>A0A915J7R6</accession>